<dbReference type="EMBL" id="QRGP01000001">
    <property type="protein sequence ID" value="RDV06588.1"/>
    <property type="molecule type" value="Genomic_DNA"/>
</dbReference>
<accession>A0A371BGD8</accession>
<keyword evidence="2 4" id="KW-0238">DNA-binding</keyword>
<evidence type="ECO:0000313" key="6">
    <source>
        <dbReference type="EMBL" id="RDV06588.1"/>
    </source>
</evidence>
<dbReference type="InterPro" id="IPR001647">
    <property type="entry name" value="HTH_TetR"/>
</dbReference>
<dbReference type="AlphaFoldDB" id="A0A371BGD8"/>
<comment type="caution">
    <text evidence="6">The sequence shown here is derived from an EMBL/GenBank/DDBJ whole genome shotgun (WGS) entry which is preliminary data.</text>
</comment>
<gene>
    <name evidence="6" type="ORF">DXH95_03990</name>
</gene>
<dbReference type="InterPro" id="IPR050109">
    <property type="entry name" value="HTH-type_TetR-like_transc_reg"/>
</dbReference>
<evidence type="ECO:0000313" key="7">
    <source>
        <dbReference type="Proteomes" id="UP000263833"/>
    </source>
</evidence>
<name>A0A371BGD8_9SPHN</name>
<dbReference type="PANTHER" id="PTHR30055:SF234">
    <property type="entry name" value="HTH-TYPE TRANSCRIPTIONAL REGULATOR BETI"/>
    <property type="match status" value="1"/>
</dbReference>
<dbReference type="InterPro" id="IPR036271">
    <property type="entry name" value="Tet_transcr_reg_TetR-rel_C_sf"/>
</dbReference>
<proteinExistence type="predicted"/>
<keyword evidence="3" id="KW-0804">Transcription</keyword>
<evidence type="ECO:0000256" key="2">
    <source>
        <dbReference type="ARBA" id="ARBA00023125"/>
    </source>
</evidence>
<evidence type="ECO:0000256" key="4">
    <source>
        <dbReference type="PROSITE-ProRule" id="PRU00335"/>
    </source>
</evidence>
<dbReference type="GO" id="GO:0003700">
    <property type="term" value="F:DNA-binding transcription factor activity"/>
    <property type="evidence" value="ECO:0007669"/>
    <property type="project" value="TreeGrafter"/>
</dbReference>
<evidence type="ECO:0000259" key="5">
    <source>
        <dbReference type="PROSITE" id="PS50977"/>
    </source>
</evidence>
<feature type="domain" description="HTH tetR-type" evidence="5">
    <location>
        <begin position="11"/>
        <end position="71"/>
    </location>
</feature>
<evidence type="ECO:0000256" key="1">
    <source>
        <dbReference type="ARBA" id="ARBA00023015"/>
    </source>
</evidence>
<organism evidence="6 7">
    <name type="scientific">Sphingorhabdus pulchriflava</name>
    <dbReference type="NCBI Taxonomy" id="2292257"/>
    <lineage>
        <taxon>Bacteria</taxon>
        <taxon>Pseudomonadati</taxon>
        <taxon>Pseudomonadota</taxon>
        <taxon>Alphaproteobacteria</taxon>
        <taxon>Sphingomonadales</taxon>
        <taxon>Sphingomonadaceae</taxon>
        <taxon>Sphingorhabdus</taxon>
    </lineage>
</organism>
<sequence>MSMPIPLRDSDRTKAAILHAAQVAFSTRGYGATGVRDITAAAGVNASLVSRYFGSKEKLFESALSELLDASVITNIEKPEFGRGLVALFAQSEQYRVNVLPMLVLAAGDPVSRAIADRQLRELVIKPLTVWFDRPNAEERAARVVLLASGFFLYRILYPLPAWEGDLAPASRKWLERAFQSVIDDAD</sequence>
<dbReference type="Pfam" id="PF17920">
    <property type="entry name" value="TetR_C_16"/>
    <property type="match status" value="1"/>
</dbReference>
<dbReference type="SUPFAM" id="SSF48498">
    <property type="entry name" value="Tetracyclin repressor-like, C-terminal domain"/>
    <property type="match status" value="1"/>
</dbReference>
<dbReference type="InterPro" id="IPR009057">
    <property type="entry name" value="Homeodomain-like_sf"/>
</dbReference>
<feature type="DNA-binding region" description="H-T-H motif" evidence="4">
    <location>
        <begin position="34"/>
        <end position="53"/>
    </location>
</feature>
<protein>
    <submittedName>
        <fullName evidence="6">TetR/AcrR family transcriptional regulator</fullName>
    </submittedName>
</protein>
<keyword evidence="1" id="KW-0805">Transcription regulation</keyword>
<reference evidence="7" key="1">
    <citation type="submission" date="2018-08" db="EMBL/GenBank/DDBJ databases">
        <authorList>
            <person name="Kim S.-J."/>
            <person name="Jung G.-Y."/>
        </authorList>
    </citation>
    <scope>NUCLEOTIDE SEQUENCE [LARGE SCALE GENOMIC DNA]</scope>
    <source>
        <strain evidence="7">GY_G</strain>
    </source>
</reference>
<dbReference type="Proteomes" id="UP000263833">
    <property type="component" value="Unassembled WGS sequence"/>
</dbReference>
<dbReference type="GO" id="GO:0000976">
    <property type="term" value="F:transcription cis-regulatory region binding"/>
    <property type="evidence" value="ECO:0007669"/>
    <property type="project" value="TreeGrafter"/>
</dbReference>
<dbReference type="SUPFAM" id="SSF46689">
    <property type="entry name" value="Homeodomain-like"/>
    <property type="match status" value="1"/>
</dbReference>
<dbReference type="InterPro" id="IPR041678">
    <property type="entry name" value="TetR_C_16"/>
</dbReference>
<dbReference type="Pfam" id="PF00440">
    <property type="entry name" value="TetR_N"/>
    <property type="match status" value="1"/>
</dbReference>
<dbReference type="PROSITE" id="PS50977">
    <property type="entry name" value="HTH_TETR_2"/>
    <property type="match status" value="1"/>
</dbReference>
<dbReference type="OrthoDB" id="2356263at2"/>
<evidence type="ECO:0000256" key="3">
    <source>
        <dbReference type="ARBA" id="ARBA00023163"/>
    </source>
</evidence>
<dbReference type="PANTHER" id="PTHR30055">
    <property type="entry name" value="HTH-TYPE TRANSCRIPTIONAL REGULATOR RUTR"/>
    <property type="match status" value="1"/>
</dbReference>
<dbReference type="Gene3D" id="1.10.357.10">
    <property type="entry name" value="Tetracycline Repressor, domain 2"/>
    <property type="match status" value="1"/>
</dbReference>
<keyword evidence="7" id="KW-1185">Reference proteome</keyword>
<dbReference type="PRINTS" id="PR00455">
    <property type="entry name" value="HTHTETR"/>
</dbReference>